<protein>
    <submittedName>
        <fullName evidence="2">Uncharacterized protein</fullName>
    </submittedName>
</protein>
<gene>
    <name evidence="2" type="ORF">FHU35_1892</name>
</gene>
<keyword evidence="3" id="KW-1185">Reference proteome</keyword>
<accession>A0A561TX40</accession>
<evidence type="ECO:0000313" key="3">
    <source>
        <dbReference type="Proteomes" id="UP000316184"/>
    </source>
</evidence>
<sequence>MGFAEELVAGPRGRRLCFSAVAGRMFSWPDASPQTIVGFVQDREADEVAALAGWGETALLEPLADSVDRAMYWQEPDEIDQALAAAEVAPALLPVAEAIASAPGARWWSSPVDLGHQVAATTHPGEVPTVRPAGEVLARWRAETVEDERRSRRRPADPAAPFGGFWWSRPPHDLINSTRARPVALGLCLEEDSFGPEWAWCRSVRPAGEPRVHEITGPEDWCELVERYPMEVTLSRRHDWFRVTGWTGRWMTPDWEAVAADHDAVHLTLTGYLTTAGRALPVGGARTVLAGWDPDQTFWFTDALDVGEPVLWRGEPDDLGSWAPAAPGERPPEPPAQPPRTRGWRRLLRALRTRPGGVVAPPGHRG</sequence>
<organism evidence="2 3">
    <name type="scientific">Saccharopolyspora dendranthemae</name>
    <dbReference type="NCBI Taxonomy" id="1181886"/>
    <lineage>
        <taxon>Bacteria</taxon>
        <taxon>Bacillati</taxon>
        <taxon>Actinomycetota</taxon>
        <taxon>Actinomycetes</taxon>
        <taxon>Pseudonocardiales</taxon>
        <taxon>Pseudonocardiaceae</taxon>
        <taxon>Saccharopolyspora</taxon>
    </lineage>
</organism>
<reference evidence="2 3" key="1">
    <citation type="submission" date="2019-06" db="EMBL/GenBank/DDBJ databases">
        <title>Sequencing the genomes of 1000 actinobacteria strains.</title>
        <authorList>
            <person name="Klenk H.-P."/>
        </authorList>
    </citation>
    <scope>NUCLEOTIDE SEQUENCE [LARGE SCALE GENOMIC DNA]</scope>
    <source>
        <strain evidence="2 3">DSM 46699</strain>
    </source>
</reference>
<dbReference type="EMBL" id="VIWX01000008">
    <property type="protein sequence ID" value="TWF91669.1"/>
    <property type="molecule type" value="Genomic_DNA"/>
</dbReference>
<evidence type="ECO:0000313" key="2">
    <source>
        <dbReference type="EMBL" id="TWF91669.1"/>
    </source>
</evidence>
<dbReference type="OrthoDB" id="4700192at2"/>
<dbReference type="AlphaFoldDB" id="A0A561TX40"/>
<dbReference type="Proteomes" id="UP000316184">
    <property type="component" value="Unassembled WGS sequence"/>
</dbReference>
<dbReference type="RefSeq" id="WP_145745599.1">
    <property type="nucleotide sequence ID" value="NZ_VIWX01000008.1"/>
</dbReference>
<evidence type="ECO:0000256" key="1">
    <source>
        <dbReference type="SAM" id="MobiDB-lite"/>
    </source>
</evidence>
<proteinExistence type="predicted"/>
<feature type="region of interest" description="Disordered" evidence="1">
    <location>
        <begin position="315"/>
        <end position="344"/>
    </location>
</feature>
<name>A0A561TX40_9PSEU</name>
<comment type="caution">
    <text evidence="2">The sequence shown here is derived from an EMBL/GenBank/DDBJ whole genome shotgun (WGS) entry which is preliminary data.</text>
</comment>